<dbReference type="SUPFAM" id="SSF57850">
    <property type="entry name" value="RING/U-box"/>
    <property type="match status" value="1"/>
</dbReference>
<evidence type="ECO:0000256" key="7">
    <source>
        <dbReference type="PROSITE-ProRule" id="PRU00259"/>
    </source>
</evidence>
<dbReference type="Gene3D" id="3.30.40.10">
    <property type="entry name" value="Zinc/RING finger domain, C3HC4 (zinc finger)"/>
    <property type="match status" value="1"/>
</dbReference>
<dbReference type="Pfam" id="PF25598">
    <property type="entry name" value="ARM_PUB"/>
    <property type="match status" value="1"/>
</dbReference>
<evidence type="ECO:0000313" key="10">
    <source>
        <dbReference type="Proteomes" id="UP001386955"/>
    </source>
</evidence>
<sequence>MSPKQLSDPSEKRRPLSSFPVVQPCITVSSSVLVSSLVARAQNICNFDTRSFVLQRRNLREMVRQIAILLIFFQEIHERGSVLALPVRLCFSDIHVIFQKINFLMQDCSLESARVWVLLKSEFIVTQFHVLMRSLATVLELLPLCFVDISDEVKELVELVTKQAQRGKVELDENDEREMKRLRFILDQLERGVEPDGETVKLVLDYVGVRSWSACNKEIKFLEDELDFNDKEGGLLNSLIGLLCYSRVVVFETMEIQAIAREEQGETKCNTETLTCVVPEDFLCPISLEIMTDPVTVSTGQTYNRASIQKWLKSGNMVCPKTREKLTSTELFPNAALKKLIKQFCSENGIGFNQNQTNHTVVKFTEAGSPGAAHAMQFSAWFLSRKLVFGTEEQKNKAAYEVRLLARSNVFNRACLVEMGTVAPLLDLLTTDDRVTQENAISALVKLSKHSSGRQVIAESRGLVPILNVLKRGLSLEARHVAAAIIFYLSSEKEYRKLIGENPEAIPALVEMVREGTSKNNAVVAIFGLLLRLQNHAKVLAAGAVPALVNVLSSSDKPDLVMDSLAVLVALVESVEGAYAVFRAEALPLVVRILQSATSRAGKEYCVSILLALCVNVGGVQVTGVLAKDPSLMPSLYSLLTDGTPHATKKARSLINLLLDF</sequence>
<evidence type="ECO:0000256" key="6">
    <source>
        <dbReference type="ARBA" id="ARBA00022786"/>
    </source>
</evidence>
<keyword evidence="10" id="KW-1185">Reference proteome</keyword>
<dbReference type="SMART" id="SM00185">
    <property type="entry name" value="ARM"/>
    <property type="match status" value="3"/>
</dbReference>
<reference evidence="9 10" key="1">
    <citation type="submission" date="2024-01" db="EMBL/GenBank/DDBJ databases">
        <title>The genomes of 5 underutilized Papilionoideae crops provide insights into root nodulation and disease resistanc.</title>
        <authorList>
            <person name="Jiang F."/>
        </authorList>
    </citation>
    <scope>NUCLEOTIDE SEQUENCE [LARGE SCALE GENOMIC DNA]</scope>
    <source>
        <strain evidence="9">DUOXIRENSHENG_FW03</strain>
        <tissue evidence="9">Leaves</tissue>
    </source>
</reference>
<dbReference type="GO" id="GO:0061630">
    <property type="term" value="F:ubiquitin protein ligase activity"/>
    <property type="evidence" value="ECO:0007669"/>
    <property type="project" value="UniProtKB-EC"/>
</dbReference>
<comment type="caution">
    <text evidence="9">The sequence shown here is derived from an EMBL/GenBank/DDBJ whole genome shotgun (WGS) entry which is preliminary data.</text>
</comment>
<proteinExistence type="predicted"/>
<dbReference type="CDD" id="cd16664">
    <property type="entry name" value="RING-Ubox_PUB"/>
    <property type="match status" value="1"/>
</dbReference>
<dbReference type="Pfam" id="PF25368">
    <property type="entry name" value="PUB10_N"/>
    <property type="match status" value="1"/>
</dbReference>
<dbReference type="InterPro" id="IPR011989">
    <property type="entry name" value="ARM-like"/>
</dbReference>
<keyword evidence="6" id="KW-0833">Ubl conjugation pathway</keyword>
<dbReference type="GO" id="GO:0016567">
    <property type="term" value="P:protein ubiquitination"/>
    <property type="evidence" value="ECO:0007669"/>
    <property type="project" value="InterPro"/>
</dbReference>
<dbReference type="InterPro" id="IPR013083">
    <property type="entry name" value="Znf_RING/FYVE/PHD"/>
</dbReference>
<dbReference type="PROSITE" id="PS50176">
    <property type="entry name" value="ARM_REPEAT"/>
    <property type="match status" value="2"/>
</dbReference>
<dbReference type="InterPro" id="IPR000225">
    <property type="entry name" value="Armadillo"/>
</dbReference>
<dbReference type="GO" id="GO:0010029">
    <property type="term" value="P:regulation of seed germination"/>
    <property type="evidence" value="ECO:0007669"/>
    <property type="project" value="UniProtKB-ARBA"/>
</dbReference>
<keyword evidence="5" id="KW-0677">Repeat</keyword>
<evidence type="ECO:0000256" key="1">
    <source>
        <dbReference type="ARBA" id="ARBA00000900"/>
    </source>
</evidence>
<dbReference type="InterPro" id="IPR057623">
    <property type="entry name" value="PUB12-19-like_N"/>
</dbReference>
<organism evidence="9 10">
    <name type="scientific">Psophocarpus tetragonolobus</name>
    <name type="common">Winged bean</name>
    <name type="synonym">Dolichos tetragonolobus</name>
    <dbReference type="NCBI Taxonomy" id="3891"/>
    <lineage>
        <taxon>Eukaryota</taxon>
        <taxon>Viridiplantae</taxon>
        <taxon>Streptophyta</taxon>
        <taxon>Embryophyta</taxon>
        <taxon>Tracheophyta</taxon>
        <taxon>Spermatophyta</taxon>
        <taxon>Magnoliopsida</taxon>
        <taxon>eudicotyledons</taxon>
        <taxon>Gunneridae</taxon>
        <taxon>Pentapetalae</taxon>
        <taxon>rosids</taxon>
        <taxon>fabids</taxon>
        <taxon>Fabales</taxon>
        <taxon>Fabaceae</taxon>
        <taxon>Papilionoideae</taxon>
        <taxon>50 kb inversion clade</taxon>
        <taxon>NPAAA clade</taxon>
        <taxon>indigoferoid/millettioid clade</taxon>
        <taxon>Phaseoleae</taxon>
        <taxon>Psophocarpus</taxon>
    </lineage>
</organism>
<dbReference type="PANTHER" id="PTHR23315">
    <property type="entry name" value="U BOX DOMAIN-CONTAINING"/>
    <property type="match status" value="1"/>
</dbReference>
<evidence type="ECO:0000256" key="5">
    <source>
        <dbReference type="ARBA" id="ARBA00022737"/>
    </source>
</evidence>
<evidence type="ECO:0000313" key="9">
    <source>
        <dbReference type="EMBL" id="KAK7411126.1"/>
    </source>
</evidence>
<comment type="catalytic activity">
    <reaction evidence="1">
        <text>S-ubiquitinyl-[E2 ubiquitin-conjugating enzyme]-L-cysteine + [acceptor protein]-L-lysine = [E2 ubiquitin-conjugating enzyme]-L-cysteine + N(6)-ubiquitinyl-[acceptor protein]-L-lysine.</text>
        <dbReference type="EC" id="2.3.2.27"/>
    </reaction>
</comment>
<dbReference type="InterPro" id="IPR003613">
    <property type="entry name" value="Ubox_domain"/>
</dbReference>
<dbReference type="FunFam" id="3.30.40.10:FF:000442">
    <property type="entry name" value="RING-type E3 ubiquitin transferase"/>
    <property type="match status" value="1"/>
</dbReference>
<evidence type="ECO:0000256" key="3">
    <source>
        <dbReference type="ARBA" id="ARBA00012483"/>
    </source>
</evidence>
<keyword evidence="4" id="KW-0808">Transferase</keyword>
<feature type="repeat" description="ARM" evidence="7">
    <location>
        <begin position="420"/>
        <end position="462"/>
    </location>
</feature>
<dbReference type="FunFam" id="1.25.10.10:FF:000485">
    <property type="entry name" value="RING-type E3 ubiquitin transferase"/>
    <property type="match status" value="1"/>
</dbReference>
<dbReference type="AlphaFoldDB" id="A0AAN9SZ21"/>
<dbReference type="EMBL" id="JAYMYS010000001">
    <property type="protein sequence ID" value="KAK7411126.1"/>
    <property type="molecule type" value="Genomic_DNA"/>
</dbReference>
<dbReference type="PROSITE" id="PS51698">
    <property type="entry name" value="U_BOX"/>
    <property type="match status" value="1"/>
</dbReference>
<dbReference type="Gene3D" id="1.25.10.10">
    <property type="entry name" value="Leucine-rich Repeat Variant"/>
    <property type="match status" value="2"/>
</dbReference>
<feature type="domain" description="U-box" evidence="8">
    <location>
        <begin position="277"/>
        <end position="351"/>
    </location>
</feature>
<dbReference type="InterPro" id="IPR058678">
    <property type="entry name" value="ARM_PUB"/>
</dbReference>
<dbReference type="EC" id="2.3.2.27" evidence="3"/>
<evidence type="ECO:0000259" key="8">
    <source>
        <dbReference type="PROSITE" id="PS51698"/>
    </source>
</evidence>
<dbReference type="InterPro" id="IPR045210">
    <property type="entry name" value="RING-Ubox_PUB"/>
</dbReference>
<protein>
    <recommendedName>
        <fullName evidence="3">RING-type E3 ubiquitin transferase</fullName>
        <ecNumber evidence="3">2.3.2.27</ecNumber>
    </recommendedName>
</protein>
<dbReference type="PANTHER" id="PTHR23315:SF116">
    <property type="entry name" value="RING-TYPE E3 UBIQUITIN TRANSFERASE"/>
    <property type="match status" value="1"/>
</dbReference>
<dbReference type="SMART" id="SM00504">
    <property type="entry name" value="Ubox"/>
    <property type="match status" value="1"/>
</dbReference>
<dbReference type="SUPFAM" id="SSF48371">
    <property type="entry name" value="ARM repeat"/>
    <property type="match status" value="1"/>
</dbReference>
<feature type="repeat" description="ARM" evidence="7">
    <location>
        <begin position="543"/>
        <end position="586"/>
    </location>
</feature>
<dbReference type="Proteomes" id="UP001386955">
    <property type="component" value="Unassembled WGS sequence"/>
</dbReference>
<accession>A0AAN9SZ21</accession>
<comment type="pathway">
    <text evidence="2">Protein modification; protein ubiquitination.</text>
</comment>
<name>A0AAN9SZ21_PSOTE</name>
<gene>
    <name evidence="9" type="ORF">VNO78_02541</name>
</gene>
<dbReference type="Pfam" id="PF04564">
    <property type="entry name" value="U-box"/>
    <property type="match status" value="1"/>
</dbReference>
<evidence type="ECO:0000256" key="2">
    <source>
        <dbReference type="ARBA" id="ARBA00004906"/>
    </source>
</evidence>
<dbReference type="InterPro" id="IPR016024">
    <property type="entry name" value="ARM-type_fold"/>
</dbReference>
<evidence type="ECO:0000256" key="4">
    <source>
        <dbReference type="ARBA" id="ARBA00022679"/>
    </source>
</evidence>